<feature type="region of interest" description="Disordered" evidence="1">
    <location>
        <begin position="1"/>
        <end position="38"/>
    </location>
</feature>
<evidence type="ECO:0000313" key="2">
    <source>
        <dbReference type="EMBL" id="AEQ94433.1"/>
    </source>
</evidence>
<dbReference type="Proteomes" id="UP000008851">
    <property type="component" value="Chromosome"/>
</dbReference>
<reference evidence="2 3" key="1">
    <citation type="journal article" date="2011" name="J. Bacteriol.">
        <title>Two new complete genome sequences offer insight into host and tissue specificity of plant pathogenic Xanthomonas spp.</title>
        <authorList>
            <person name="Bogdanove A.J."/>
            <person name="Koebnik R."/>
            <person name="Lu H."/>
            <person name="Furutani A."/>
            <person name="Angiuoli S.V."/>
            <person name="Patil P.B."/>
            <person name="Van Sluys M.A."/>
            <person name="Ryan R.P."/>
            <person name="Meyer D.F."/>
            <person name="Han S.W."/>
            <person name="Aparna G."/>
            <person name="Rajaram M."/>
            <person name="Delcher A.L."/>
            <person name="Phillippy A.M."/>
            <person name="Puiu D."/>
            <person name="Schatz M.C."/>
            <person name="Shumway M."/>
            <person name="Sommer D.D."/>
            <person name="Trapnell C."/>
            <person name="Benahmed F."/>
            <person name="Dimitrov G."/>
            <person name="Madupu R."/>
            <person name="Radune D."/>
            <person name="Sullivan S."/>
            <person name="Jha G."/>
            <person name="Ishihara H."/>
            <person name="Lee S.W."/>
            <person name="Pandey A."/>
            <person name="Sharma V."/>
            <person name="Sriariyanun M."/>
            <person name="Szurek B."/>
            <person name="Vera-Cruz C.M."/>
            <person name="Dorman K.S."/>
            <person name="Ronald P.C."/>
            <person name="Verdier V."/>
            <person name="Dow J.M."/>
            <person name="Sonti R.V."/>
            <person name="Tsuge S."/>
            <person name="Brendel V.P."/>
            <person name="Rabinowicz P.D."/>
            <person name="Leach J.E."/>
            <person name="White F.F."/>
            <person name="Salzberg S.L."/>
        </authorList>
    </citation>
    <scope>NUCLEOTIDE SEQUENCE [LARGE SCALE GENOMIC DNA]</scope>
    <source>
        <strain evidence="2 3">BLS256</strain>
    </source>
</reference>
<evidence type="ECO:0000313" key="3">
    <source>
        <dbReference type="Proteomes" id="UP000008851"/>
    </source>
</evidence>
<evidence type="ECO:0000256" key="1">
    <source>
        <dbReference type="SAM" id="MobiDB-lite"/>
    </source>
</evidence>
<proteinExistence type="predicted"/>
<name>G7TJN1_XANOB</name>
<dbReference type="HOGENOM" id="CLU_3334880_0_0_6"/>
<dbReference type="EMBL" id="CP003057">
    <property type="protein sequence ID" value="AEQ94433.1"/>
    <property type="molecule type" value="Genomic_DNA"/>
</dbReference>
<protein>
    <submittedName>
        <fullName evidence="2">Putative membrane-associated peptidase</fullName>
    </submittedName>
</protein>
<dbReference type="KEGG" id="xor:XOC_0185"/>
<feature type="compositionally biased region" description="Polar residues" evidence="1">
    <location>
        <begin position="29"/>
        <end position="38"/>
    </location>
</feature>
<dbReference type="AlphaFoldDB" id="G7TJN1"/>
<accession>G7TJN1</accession>
<sequence length="38" mass="4322">MWRPATHQGTRMESFYPQGPAMVPEQLTAPGSTYRRNA</sequence>
<organism evidence="2 3">
    <name type="scientific">Xanthomonas oryzae pv. oryzicola (strain BLS256)</name>
    <dbReference type="NCBI Taxonomy" id="383407"/>
    <lineage>
        <taxon>Bacteria</taxon>
        <taxon>Pseudomonadati</taxon>
        <taxon>Pseudomonadota</taxon>
        <taxon>Gammaproteobacteria</taxon>
        <taxon>Lysobacterales</taxon>
        <taxon>Lysobacteraceae</taxon>
        <taxon>Xanthomonas</taxon>
    </lineage>
</organism>
<gene>
    <name evidence="2" type="ORF">XOC_0185</name>
</gene>